<accession>A0A9N8VLV8</accession>
<proteinExistence type="predicted"/>
<evidence type="ECO:0000313" key="1">
    <source>
        <dbReference type="EMBL" id="CAG8455327.1"/>
    </source>
</evidence>
<comment type="caution">
    <text evidence="1">The sequence shown here is derived from an EMBL/GenBank/DDBJ whole genome shotgun (WGS) entry which is preliminary data.</text>
</comment>
<reference evidence="1" key="1">
    <citation type="submission" date="2021-06" db="EMBL/GenBank/DDBJ databases">
        <authorList>
            <person name="Kallberg Y."/>
            <person name="Tangrot J."/>
            <person name="Rosling A."/>
        </authorList>
    </citation>
    <scope>NUCLEOTIDE SEQUENCE</scope>
    <source>
        <strain evidence="1">IN212</strain>
    </source>
</reference>
<gene>
    <name evidence="1" type="ORF">RFULGI_LOCUS432</name>
</gene>
<protein>
    <submittedName>
        <fullName evidence="1">6557_t:CDS:1</fullName>
    </submittedName>
</protein>
<dbReference type="Proteomes" id="UP000789396">
    <property type="component" value="Unassembled WGS sequence"/>
</dbReference>
<evidence type="ECO:0000313" key="2">
    <source>
        <dbReference type="Proteomes" id="UP000789396"/>
    </source>
</evidence>
<name>A0A9N8VLV8_9GLOM</name>
<organism evidence="1 2">
    <name type="scientific">Racocetra fulgida</name>
    <dbReference type="NCBI Taxonomy" id="60492"/>
    <lineage>
        <taxon>Eukaryota</taxon>
        <taxon>Fungi</taxon>
        <taxon>Fungi incertae sedis</taxon>
        <taxon>Mucoromycota</taxon>
        <taxon>Glomeromycotina</taxon>
        <taxon>Glomeromycetes</taxon>
        <taxon>Diversisporales</taxon>
        <taxon>Gigasporaceae</taxon>
        <taxon>Racocetra</taxon>
    </lineage>
</organism>
<keyword evidence="2" id="KW-1185">Reference proteome</keyword>
<dbReference type="EMBL" id="CAJVPZ010000156">
    <property type="protein sequence ID" value="CAG8455327.1"/>
    <property type="molecule type" value="Genomic_DNA"/>
</dbReference>
<sequence length="273" mass="31786">MEETQVMPIGESDTMVDWNCLRISDLKLMCLRYNIASEGMKADIINRLETFWKKSNERDSELLRVEKEKLDNEMQKQAILTYIEKRLKRKIDKKLENSLLKVLDKNLQQWSKVNTIESFPKKTFKNYKTKVESNKEGGHNTFLPEYFAGVRGGKLLHPEIEELSKLCLFSSAFNTKGPLLYKKLQSKYNDSSSAMDINKVVATTFGTKLDCTCAARTKDHFRTRSIRVCRTLEKPKMKIFGYTYSSVEKLSEEARILAKNLVSPFYRARLDKY</sequence>
<dbReference type="AlphaFoldDB" id="A0A9N8VLV8"/>